<evidence type="ECO:0000256" key="1">
    <source>
        <dbReference type="ARBA" id="ARBA00022679"/>
    </source>
</evidence>
<keyword evidence="5" id="KW-0472">Membrane</keyword>
<dbReference type="Pfam" id="PF07730">
    <property type="entry name" value="HisKA_3"/>
    <property type="match status" value="1"/>
</dbReference>
<feature type="transmembrane region" description="Helical" evidence="5">
    <location>
        <begin position="120"/>
        <end position="137"/>
    </location>
</feature>
<dbReference type="KEGG" id="scy:SCATT_38690"/>
<evidence type="ECO:0000259" key="6">
    <source>
        <dbReference type="SMART" id="SM00387"/>
    </source>
</evidence>
<dbReference type="KEGG" id="sct:SCAT_3883"/>
<evidence type="ECO:0000256" key="4">
    <source>
        <dbReference type="SAM" id="MobiDB-lite"/>
    </source>
</evidence>
<feature type="transmembrane region" description="Helical" evidence="5">
    <location>
        <begin position="21"/>
        <end position="37"/>
    </location>
</feature>
<dbReference type="InterPro" id="IPR003594">
    <property type="entry name" value="HATPase_dom"/>
</dbReference>
<keyword evidence="8" id="KW-1185">Reference proteome</keyword>
<dbReference type="Proteomes" id="UP000007842">
    <property type="component" value="Chromosome"/>
</dbReference>
<dbReference type="GO" id="GO:0016020">
    <property type="term" value="C:membrane"/>
    <property type="evidence" value="ECO:0007669"/>
    <property type="project" value="InterPro"/>
</dbReference>
<dbReference type="SMART" id="SM00387">
    <property type="entry name" value="HATPase_c"/>
    <property type="match status" value="1"/>
</dbReference>
<feature type="transmembrane region" description="Helical" evidence="5">
    <location>
        <begin position="43"/>
        <end position="63"/>
    </location>
</feature>
<dbReference type="PATRIC" id="fig|1003195.11.peg.5333"/>
<gene>
    <name evidence="7" type="ordered locus">SCATT_38690</name>
</gene>
<sequence>MTDPARALDVSALQALCRQVFGFRLAVLALASPVALVRVGPGAAAWATGSAVVITFMGSYLLFRDWERFGPLLLRHPALLAVDSLFAAVLLTAGTVHSPLAYVTVCTPLLAGLVYGRRGALLFTALQIAVLGAVVALDGPGGRLDGVLLLPGFCVVAGVAGVTLRRLMLGFGEATRALTRTRARLAAAEAVAAERARLAREMHDSVAKTLHGVTLAAEALAACADRLDPAALRDRADLVARSARRAADESRALLAGLRRDPDDGPLERRLAGAVAEFTDRAGLPVVLVPPSGPLPELPAPVVRHLVAIVREALENAHRHAGAGHAEVAAAVVDGAVRITVRDDGRGLPAHATVADWRARGRFGVVGMVERAEAVGARITIGPARDRTGTEVRVDLPATTASRPSPSRRSP</sequence>
<dbReference type="AlphaFoldDB" id="F8K2E8"/>
<accession>G8WSK5</accession>
<organism evidence="7 8">
    <name type="scientific">Streptantibioticus cattleyicolor (strain ATCC 35852 / DSM 46488 / JCM 4925 / NBRC 14057 / NRRL 8057)</name>
    <name type="common">Streptomyces cattleya</name>
    <dbReference type="NCBI Taxonomy" id="1003195"/>
    <lineage>
        <taxon>Bacteria</taxon>
        <taxon>Bacillati</taxon>
        <taxon>Actinomycetota</taxon>
        <taxon>Actinomycetes</taxon>
        <taxon>Kitasatosporales</taxon>
        <taxon>Streptomycetaceae</taxon>
        <taxon>Streptantibioticus</taxon>
    </lineage>
</organism>
<dbReference type="eggNOG" id="COG4585">
    <property type="taxonomic scope" value="Bacteria"/>
</dbReference>
<evidence type="ECO:0000313" key="8">
    <source>
        <dbReference type="Proteomes" id="UP000007842"/>
    </source>
</evidence>
<dbReference type="InterPro" id="IPR036890">
    <property type="entry name" value="HATPase_C_sf"/>
</dbReference>
<keyword evidence="3" id="KW-0902">Two-component regulatory system</keyword>
<feature type="transmembrane region" description="Helical" evidence="5">
    <location>
        <begin position="149"/>
        <end position="168"/>
    </location>
</feature>
<dbReference type="STRING" id="1003195.SCATT_38690"/>
<reference evidence="8" key="1">
    <citation type="submission" date="2011-12" db="EMBL/GenBank/DDBJ databases">
        <title>Complete genome sequence of Streptomyces cattleya strain DSM 46488.</title>
        <authorList>
            <person name="Ou H.-Y."/>
            <person name="Li P."/>
            <person name="Zhao C."/>
            <person name="O'Hagan D."/>
            <person name="Deng Z."/>
        </authorList>
    </citation>
    <scope>NUCLEOTIDE SEQUENCE [LARGE SCALE GENOMIC DNA]</scope>
    <source>
        <strain evidence="8">ATCC 35852 / DSM 46488 / JCM 4925 / NBRC 14057 / NRRL 8057</strain>
    </source>
</reference>
<name>F8K2E8_STREN</name>
<evidence type="ECO:0000313" key="7">
    <source>
        <dbReference type="EMBL" id="AEW96240.1"/>
    </source>
</evidence>
<dbReference type="EMBL" id="CP003219">
    <property type="protein sequence ID" value="AEW96240.1"/>
    <property type="molecule type" value="Genomic_DNA"/>
</dbReference>
<accession>F8K2E8</accession>
<feature type="compositionally biased region" description="Low complexity" evidence="4">
    <location>
        <begin position="396"/>
        <end position="410"/>
    </location>
</feature>
<dbReference type="Gene3D" id="3.30.565.10">
    <property type="entry name" value="Histidine kinase-like ATPase, C-terminal domain"/>
    <property type="match status" value="1"/>
</dbReference>
<protein>
    <submittedName>
        <fullName evidence="7">Histidine kinase</fullName>
    </submittedName>
</protein>
<feature type="domain" description="Histidine kinase/HSP90-like ATPase" evidence="6">
    <location>
        <begin position="300"/>
        <end position="399"/>
    </location>
</feature>
<dbReference type="RefSeq" id="WP_014144598.1">
    <property type="nucleotide sequence ID" value="NC_016111.1"/>
</dbReference>
<keyword evidence="1" id="KW-0808">Transferase</keyword>
<evidence type="ECO:0000256" key="3">
    <source>
        <dbReference type="ARBA" id="ARBA00023012"/>
    </source>
</evidence>
<evidence type="ECO:0000256" key="2">
    <source>
        <dbReference type="ARBA" id="ARBA00022777"/>
    </source>
</evidence>
<dbReference type="Gene3D" id="1.20.5.1930">
    <property type="match status" value="1"/>
</dbReference>
<evidence type="ECO:0000256" key="5">
    <source>
        <dbReference type="SAM" id="Phobius"/>
    </source>
</evidence>
<dbReference type="InterPro" id="IPR011712">
    <property type="entry name" value="Sig_transdc_His_kin_sub3_dim/P"/>
</dbReference>
<dbReference type="SUPFAM" id="SSF55874">
    <property type="entry name" value="ATPase domain of HSP90 chaperone/DNA topoisomerase II/histidine kinase"/>
    <property type="match status" value="1"/>
</dbReference>
<dbReference type="PANTHER" id="PTHR24421">
    <property type="entry name" value="NITRATE/NITRITE SENSOR PROTEIN NARX-RELATED"/>
    <property type="match status" value="1"/>
</dbReference>
<dbReference type="OrthoDB" id="144293at2"/>
<keyword evidence="5" id="KW-0812">Transmembrane</keyword>
<proteinExistence type="predicted"/>
<dbReference type="Pfam" id="PF02518">
    <property type="entry name" value="HATPase_c"/>
    <property type="match status" value="1"/>
</dbReference>
<keyword evidence="2 7" id="KW-0418">Kinase</keyword>
<dbReference type="GO" id="GO:0000155">
    <property type="term" value="F:phosphorelay sensor kinase activity"/>
    <property type="evidence" value="ECO:0007669"/>
    <property type="project" value="InterPro"/>
</dbReference>
<dbReference type="HOGENOM" id="CLU_038051_0_0_11"/>
<dbReference type="InterPro" id="IPR050482">
    <property type="entry name" value="Sensor_HK_TwoCompSys"/>
</dbReference>
<feature type="region of interest" description="Disordered" evidence="4">
    <location>
        <begin position="385"/>
        <end position="410"/>
    </location>
</feature>
<keyword evidence="5" id="KW-1133">Transmembrane helix</keyword>
<dbReference type="GO" id="GO:0046983">
    <property type="term" value="F:protein dimerization activity"/>
    <property type="evidence" value="ECO:0007669"/>
    <property type="project" value="InterPro"/>
</dbReference>